<accession>A0A6I4MLU2</accession>
<dbReference type="SUPFAM" id="SSF53850">
    <property type="entry name" value="Periplasmic binding protein-like II"/>
    <property type="match status" value="1"/>
</dbReference>
<sequence length="76" mass="7981">MAFSTDYLDSGQAVLVRGDSPYKSLEDLSGKRVCAAADTTFGSQVSLLELRARAARWTAGVAEGSTPISKRPCATA</sequence>
<proteinExistence type="predicted"/>
<gene>
    <name evidence="1" type="ORF">F8568_043900</name>
</gene>
<evidence type="ECO:0000313" key="1">
    <source>
        <dbReference type="EMBL" id="MWA07168.1"/>
    </source>
</evidence>
<reference evidence="1" key="1">
    <citation type="submission" date="2019-12" db="EMBL/GenBank/DDBJ databases">
        <title>Actinomadura physcomitrii sp. nov., a novel actinomycete isolated from moss [Physcomitrium sphaericum (Ludw) Fuernr].</title>
        <authorList>
            <person name="Zhuang X."/>
        </authorList>
    </citation>
    <scope>NUCLEOTIDE SEQUENCE [LARGE SCALE GENOMIC DNA]</scope>
    <source>
        <strain evidence="1">LD22</strain>
    </source>
</reference>
<evidence type="ECO:0000313" key="2">
    <source>
        <dbReference type="Proteomes" id="UP000462055"/>
    </source>
</evidence>
<name>A0A6I4MLU2_9ACTN</name>
<protein>
    <submittedName>
        <fullName evidence="1">Transporter substrate-binding domain-containing protein</fullName>
    </submittedName>
</protein>
<comment type="caution">
    <text evidence="1">The sequence shown here is derived from an EMBL/GenBank/DDBJ whole genome shotgun (WGS) entry which is preliminary data.</text>
</comment>
<dbReference type="AlphaFoldDB" id="A0A6I4MLU2"/>
<dbReference type="EMBL" id="WBMS02000065">
    <property type="protein sequence ID" value="MWA07168.1"/>
    <property type="molecule type" value="Genomic_DNA"/>
</dbReference>
<dbReference type="Gene3D" id="3.40.190.10">
    <property type="entry name" value="Periplasmic binding protein-like II"/>
    <property type="match status" value="1"/>
</dbReference>
<organism evidence="1 2">
    <name type="scientific">Actinomadura physcomitrii</name>
    <dbReference type="NCBI Taxonomy" id="2650748"/>
    <lineage>
        <taxon>Bacteria</taxon>
        <taxon>Bacillati</taxon>
        <taxon>Actinomycetota</taxon>
        <taxon>Actinomycetes</taxon>
        <taxon>Streptosporangiales</taxon>
        <taxon>Thermomonosporaceae</taxon>
        <taxon>Actinomadura</taxon>
    </lineage>
</organism>
<dbReference type="Proteomes" id="UP000462055">
    <property type="component" value="Unassembled WGS sequence"/>
</dbReference>
<keyword evidence="2" id="KW-1185">Reference proteome</keyword>